<name>A0A3D9HK19_9PROT</name>
<comment type="subcellular location">
    <subcellularLocation>
        <location evidence="1">Cell membrane</location>
        <topology evidence="1">Multi-pass membrane protein</topology>
    </subcellularLocation>
</comment>
<evidence type="ECO:0000256" key="6">
    <source>
        <dbReference type="SAM" id="Phobius"/>
    </source>
</evidence>
<feature type="transmembrane region" description="Helical" evidence="6">
    <location>
        <begin position="34"/>
        <end position="56"/>
    </location>
</feature>
<protein>
    <submittedName>
        <fullName evidence="7">Uncharacterized protein (TIRG00374 family)</fullName>
    </submittedName>
</protein>
<dbReference type="Pfam" id="PF03706">
    <property type="entry name" value="LPG_synthase_TM"/>
    <property type="match status" value="1"/>
</dbReference>
<comment type="caution">
    <text evidence="7">The sequence shown here is derived from an EMBL/GenBank/DDBJ whole genome shotgun (WGS) entry which is preliminary data.</text>
</comment>
<feature type="transmembrane region" description="Helical" evidence="6">
    <location>
        <begin position="266"/>
        <end position="289"/>
    </location>
</feature>
<dbReference type="EMBL" id="QRDW01000005">
    <property type="protein sequence ID" value="RED49849.1"/>
    <property type="molecule type" value="Genomic_DNA"/>
</dbReference>
<feature type="transmembrane region" description="Helical" evidence="6">
    <location>
        <begin position="144"/>
        <end position="166"/>
    </location>
</feature>
<evidence type="ECO:0000256" key="3">
    <source>
        <dbReference type="ARBA" id="ARBA00022692"/>
    </source>
</evidence>
<keyword evidence="4 6" id="KW-1133">Transmembrane helix</keyword>
<dbReference type="Proteomes" id="UP000256845">
    <property type="component" value="Unassembled WGS sequence"/>
</dbReference>
<feature type="transmembrane region" description="Helical" evidence="6">
    <location>
        <begin position="77"/>
        <end position="98"/>
    </location>
</feature>
<evidence type="ECO:0000256" key="1">
    <source>
        <dbReference type="ARBA" id="ARBA00004651"/>
    </source>
</evidence>
<keyword evidence="5 6" id="KW-0472">Membrane</keyword>
<evidence type="ECO:0000313" key="7">
    <source>
        <dbReference type="EMBL" id="RED49849.1"/>
    </source>
</evidence>
<evidence type="ECO:0000256" key="2">
    <source>
        <dbReference type="ARBA" id="ARBA00022475"/>
    </source>
</evidence>
<dbReference type="AlphaFoldDB" id="A0A3D9HK19"/>
<evidence type="ECO:0000256" key="4">
    <source>
        <dbReference type="ARBA" id="ARBA00022989"/>
    </source>
</evidence>
<dbReference type="InterPro" id="IPR022791">
    <property type="entry name" value="L-PG_synthase/AglD"/>
</dbReference>
<keyword evidence="3 6" id="KW-0812">Transmembrane</keyword>
<dbReference type="PANTHER" id="PTHR40277:SF1">
    <property type="entry name" value="BLL5419 PROTEIN"/>
    <property type="match status" value="1"/>
</dbReference>
<evidence type="ECO:0000313" key="8">
    <source>
        <dbReference type="Proteomes" id="UP000256845"/>
    </source>
</evidence>
<accession>A0A3D9HK19</accession>
<gene>
    <name evidence="7" type="ORF">DFP90_105221</name>
</gene>
<feature type="transmembrane region" description="Helical" evidence="6">
    <location>
        <begin position="118"/>
        <end position="137"/>
    </location>
</feature>
<dbReference type="GO" id="GO:0005886">
    <property type="term" value="C:plasma membrane"/>
    <property type="evidence" value="ECO:0007669"/>
    <property type="project" value="UniProtKB-SubCell"/>
</dbReference>
<proteinExistence type="predicted"/>
<keyword evidence="2" id="KW-1003">Cell membrane</keyword>
<evidence type="ECO:0000256" key="5">
    <source>
        <dbReference type="ARBA" id="ARBA00023136"/>
    </source>
</evidence>
<sequence>MRIGLQALFSIASMALLIWFLANDDFYEKVTKIHWSTIVGAFALTMFQAAATALRWDLILKNYSIHFPLVTVFRVQLASLFASLFLPSSVGTGVGKLILLVKAASPVKILESVILDKVFALLALALLCTISIGYIFITHPESTAIFYQQWIIAVILVGLVLGVILWRKGQRYLSGMARIFNVIPTLSLPALLHISLISLLAPLLTICVYILVASHLAPELQPWKFLLLLPTVMMVSALPISFNGWGVREAASVVVFGLIGMDEPQALAISVQVGVLSIIPSLVGAFCWYKLPARPDGSSGNPATD</sequence>
<feature type="transmembrane region" description="Helical" evidence="6">
    <location>
        <begin position="225"/>
        <end position="246"/>
    </location>
</feature>
<reference evidence="7 8" key="1">
    <citation type="submission" date="2018-07" db="EMBL/GenBank/DDBJ databases">
        <title>Genomic Encyclopedia of Type Strains, Phase III (KMG-III): the genomes of soil and plant-associated and newly described type strains.</title>
        <authorList>
            <person name="Whitman W."/>
        </authorList>
    </citation>
    <scope>NUCLEOTIDE SEQUENCE [LARGE SCALE GENOMIC DNA]</scope>
    <source>
        <strain evidence="7 8">CECT 8488</strain>
    </source>
</reference>
<keyword evidence="8" id="KW-1185">Reference proteome</keyword>
<dbReference type="PANTHER" id="PTHR40277">
    <property type="entry name" value="BLL5419 PROTEIN"/>
    <property type="match status" value="1"/>
</dbReference>
<feature type="transmembrane region" description="Helical" evidence="6">
    <location>
        <begin position="5"/>
        <end position="22"/>
    </location>
</feature>
<feature type="transmembrane region" description="Helical" evidence="6">
    <location>
        <begin position="186"/>
        <end position="213"/>
    </location>
</feature>
<organism evidence="7 8">
    <name type="scientific">Aestuariispira insulae</name>
    <dbReference type="NCBI Taxonomy" id="1461337"/>
    <lineage>
        <taxon>Bacteria</taxon>
        <taxon>Pseudomonadati</taxon>
        <taxon>Pseudomonadota</taxon>
        <taxon>Alphaproteobacteria</taxon>
        <taxon>Rhodospirillales</taxon>
        <taxon>Kiloniellaceae</taxon>
        <taxon>Aestuariispira</taxon>
    </lineage>
</organism>